<accession>A0A556UZ84</accession>
<evidence type="ECO:0000256" key="5">
    <source>
        <dbReference type="SAM" id="Phobius"/>
    </source>
</evidence>
<evidence type="ECO:0000256" key="2">
    <source>
        <dbReference type="ARBA" id="ARBA00023180"/>
    </source>
</evidence>
<dbReference type="PANTHER" id="PTHR11036:SF135">
    <property type="entry name" value="SEMAPHORIN 4D ISOFORM X1-RELATED"/>
    <property type="match status" value="1"/>
</dbReference>
<dbReference type="PROSITE" id="PS51004">
    <property type="entry name" value="SEMA"/>
    <property type="match status" value="2"/>
</dbReference>
<dbReference type="GO" id="GO:0007411">
    <property type="term" value="P:axon guidance"/>
    <property type="evidence" value="ECO:0007669"/>
    <property type="project" value="TreeGrafter"/>
</dbReference>
<dbReference type="GO" id="GO:0071526">
    <property type="term" value="P:semaphorin-plexin signaling pathway"/>
    <property type="evidence" value="ECO:0007669"/>
    <property type="project" value="TreeGrafter"/>
</dbReference>
<comment type="caution">
    <text evidence="4">Lacks conserved residue(s) required for the propagation of feature annotation.</text>
</comment>
<dbReference type="InterPro" id="IPR013783">
    <property type="entry name" value="Ig-like_fold"/>
</dbReference>
<dbReference type="InterPro" id="IPR027231">
    <property type="entry name" value="Semaphorin"/>
</dbReference>
<evidence type="ECO:0000313" key="8">
    <source>
        <dbReference type="EMBL" id="TSQ01596.1"/>
    </source>
</evidence>
<dbReference type="PANTHER" id="PTHR11036">
    <property type="entry name" value="SEMAPHORIN"/>
    <property type="match status" value="1"/>
</dbReference>
<dbReference type="GO" id="GO:0005886">
    <property type="term" value="C:plasma membrane"/>
    <property type="evidence" value="ECO:0007669"/>
    <property type="project" value="TreeGrafter"/>
</dbReference>
<keyword evidence="2" id="KW-0325">Glycoprotein</keyword>
<proteinExistence type="inferred from homology"/>
<keyword evidence="9" id="KW-1185">Reference proteome</keyword>
<feature type="domain" description="Sema" evidence="7">
    <location>
        <begin position="1"/>
        <end position="109"/>
    </location>
</feature>
<organism evidence="8 9">
    <name type="scientific">Bagarius yarrelli</name>
    <name type="common">Goonch</name>
    <name type="synonym">Bagrus yarrelli</name>
    <dbReference type="NCBI Taxonomy" id="175774"/>
    <lineage>
        <taxon>Eukaryota</taxon>
        <taxon>Metazoa</taxon>
        <taxon>Chordata</taxon>
        <taxon>Craniata</taxon>
        <taxon>Vertebrata</taxon>
        <taxon>Euteleostomi</taxon>
        <taxon>Actinopterygii</taxon>
        <taxon>Neopterygii</taxon>
        <taxon>Teleostei</taxon>
        <taxon>Ostariophysi</taxon>
        <taxon>Siluriformes</taxon>
        <taxon>Sisoridae</taxon>
        <taxon>Sisorinae</taxon>
        <taxon>Bagarius</taxon>
    </lineage>
</organism>
<dbReference type="InterPro" id="IPR015943">
    <property type="entry name" value="WD40/YVTN_repeat-like_dom_sf"/>
</dbReference>
<dbReference type="InterPro" id="IPR036352">
    <property type="entry name" value="Semap_dom_sf"/>
</dbReference>
<dbReference type="InterPro" id="IPR036179">
    <property type="entry name" value="Ig-like_dom_sf"/>
</dbReference>
<protein>
    <submittedName>
        <fullName evidence="8">Semaphorin-4E</fullName>
    </submittedName>
</protein>
<evidence type="ECO:0000256" key="3">
    <source>
        <dbReference type="ARBA" id="ARBA00023319"/>
    </source>
</evidence>
<keyword evidence="5" id="KW-0472">Membrane</keyword>
<evidence type="ECO:0000259" key="7">
    <source>
        <dbReference type="PROSITE" id="PS51004"/>
    </source>
</evidence>
<dbReference type="OrthoDB" id="9988752at2759"/>
<dbReference type="SMART" id="SM00408">
    <property type="entry name" value="IGc2"/>
    <property type="match status" value="1"/>
</dbReference>
<dbReference type="InterPro" id="IPR003598">
    <property type="entry name" value="Ig_sub2"/>
</dbReference>
<evidence type="ECO:0000256" key="1">
    <source>
        <dbReference type="ARBA" id="ARBA00009492"/>
    </source>
</evidence>
<dbReference type="SMART" id="SM00630">
    <property type="entry name" value="Sema"/>
    <property type="match status" value="1"/>
</dbReference>
<comment type="caution">
    <text evidence="8">The sequence shown here is derived from an EMBL/GenBank/DDBJ whole genome shotgun (WGS) entry which is preliminary data.</text>
</comment>
<dbReference type="Pfam" id="PF00047">
    <property type="entry name" value="ig"/>
    <property type="match status" value="1"/>
</dbReference>
<comment type="similarity">
    <text evidence="1">Belongs to the semaphorin family.</text>
</comment>
<reference evidence="8 9" key="1">
    <citation type="journal article" date="2019" name="Genome Biol. Evol.">
        <title>Whole-Genome Sequencing of the Giant Devil Catfish, Bagarius yarrelli.</title>
        <authorList>
            <person name="Jiang W."/>
            <person name="Lv Y."/>
            <person name="Cheng L."/>
            <person name="Yang K."/>
            <person name="Chao B."/>
            <person name="Wang X."/>
            <person name="Li Y."/>
            <person name="Pan X."/>
            <person name="You X."/>
            <person name="Zhang Y."/>
            <person name="Yang J."/>
            <person name="Li J."/>
            <person name="Zhang X."/>
            <person name="Liu S."/>
            <person name="Sun C."/>
            <person name="Yang J."/>
            <person name="Shi Q."/>
        </authorList>
    </citation>
    <scope>NUCLEOTIDE SEQUENCE [LARGE SCALE GENOMIC DNA]</scope>
    <source>
        <strain evidence="8">JWS20170419001</strain>
        <tissue evidence="8">Muscle</tissue>
    </source>
</reference>
<dbReference type="InterPro" id="IPR001627">
    <property type="entry name" value="Semap_dom"/>
</dbReference>
<name>A0A556UZ84_BAGYA</name>
<dbReference type="InterPro" id="IPR013151">
    <property type="entry name" value="Immunoglobulin_dom"/>
</dbReference>
<keyword evidence="3" id="KW-0393">Immunoglobulin domain</keyword>
<dbReference type="Proteomes" id="UP000319801">
    <property type="component" value="Unassembled WGS sequence"/>
</dbReference>
<feature type="domain" description="Ig-like" evidence="6">
    <location>
        <begin position="306"/>
        <end position="397"/>
    </location>
</feature>
<dbReference type="EMBL" id="VCAZ01000081">
    <property type="protein sequence ID" value="TSQ01596.1"/>
    <property type="molecule type" value="Genomic_DNA"/>
</dbReference>
<evidence type="ECO:0000313" key="9">
    <source>
        <dbReference type="Proteomes" id="UP000319801"/>
    </source>
</evidence>
<keyword evidence="5" id="KW-1133">Transmembrane helix</keyword>
<dbReference type="GO" id="GO:0030335">
    <property type="term" value="P:positive regulation of cell migration"/>
    <property type="evidence" value="ECO:0007669"/>
    <property type="project" value="TreeGrafter"/>
</dbReference>
<dbReference type="Gene3D" id="2.60.40.10">
    <property type="entry name" value="Immunoglobulins"/>
    <property type="match status" value="1"/>
</dbReference>
<dbReference type="GO" id="GO:0001755">
    <property type="term" value="P:neural crest cell migration"/>
    <property type="evidence" value="ECO:0007669"/>
    <property type="project" value="TreeGrafter"/>
</dbReference>
<dbReference type="SUPFAM" id="SSF48726">
    <property type="entry name" value="Immunoglobulin"/>
    <property type="match status" value="1"/>
</dbReference>
<dbReference type="Pfam" id="PF01403">
    <property type="entry name" value="Sema"/>
    <property type="match status" value="1"/>
</dbReference>
<sequence length="488" mass="54703">MLLREELGVLILGAQETILALDPMNITNKKSMVSWKAEESKQKTCLNNGKSQTECKNHIRILHAIRNGLIYVCGTNAFDPKCGFLSYKYENLVLENANEDGKGKCPFDPFQRYASEFIKPNFIGLKYVAEAIENPDGDDDKVYLFFSETAVEYDAYSKQAVSRVARVCRCINKLVKQKGITTSLGLPDQTLQFVRDSPLMDQAVKQSSERPLLVKKGAVFTRIVVTSTTALDGSSHQVMFIGTASGSVLKAVNYDGKMMIIEEVQIFNQSEPVKILHLSTTLTYTDGNLTLENKQNTGRGKCPFDPFQRSISELAEGRTTVKFFFPGNAVRLPCQPGSNLAEVQWSVNNHTIQNSDKYRTHHNSLLILNISNRDAGFYTCTSVESSNSGDYVIQKATYELRLENFTKPSVVQLQIQVQEDRKALLTYKALVIILTLALLVLVLWNFNKGHFTAPRTTDKAKEDPRTVKVCQEPRQIVNSNKATLEITI</sequence>
<dbReference type="InterPro" id="IPR007110">
    <property type="entry name" value="Ig-like_dom"/>
</dbReference>
<dbReference type="InterPro" id="IPR003599">
    <property type="entry name" value="Ig_sub"/>
</dbReference>
<dbReference type="SUPFAM" id="SSF101912">
    <property type="entry name" value="Sema domain"/>
    <property type="match status" value="1"/>
</dbReference>
<dbReference type="PROSITE" id="PS50835">
    <property type="entry name" value="IG_LIKE"/>
    <property type="match status" value="1"/>
</dbReference>
<dbReference type="AlphaFoldDB" id="A0A556UZ84"/>
<keyword evidence="5" id="KW-0812">Transmembrane</keyword>
<dbReference type="Gene3D" id="2.130.10.10">
    <property type="entry name" value="YVTN repeat-like/Quinoprotein amine dehydrogenase"/>
    <property type="match status" value="3"/>
</dbReference>
<dbReference type="GO" id="GO:0045499">
    <property type="term" value="F:chemorepellent activity"/>
    <property type="evidence" value="ECO:0007669"/>
    <property type="project" value="TreeGrafter"/>
</dbReference>
<dbReference type="GO" id="GO:0030215">
    <property type="term" value="F:semaphorin receptor binding"/>
    <property type="evidence" value="ECO:0007669"/>
    <property type="project" value="InterPro"/>
</dbReference>
<evidence type="ECO:0000259" key="6">
    <source>
        <dbReference type="PROSITE" id="PS50835"/>
    </source>
</evidence>
<feature type="domain" description="Sema" evidence="7">
    <location>
        <begin position="170"/>
        <end position="304"/>
    </location>
</feature>
<evidence type="ECO:0000256" key="4">
    <source>
        <dbReference type="PROSITE-ProRule" id="PRU00352"/>
    </source>
</evidence>
<feature type="transmembrane region" description="Helical" evidence="5">
    <location>
        <begin position="424"/>
        <end position="446"/>
    </location>
</feature>
<gene>
    <name evidence="8" type="ORF">Baya_11172</name>
</gene>
<dbReference type="SMART" id="SM00409">
    <property type="entry name" value="IG"/>
    <property type="match status" value="1"/>
</dbReference>